<evidence type="ECO:0000313" key="2">
    <source>
        <dbReference type="Proteomes" id="UP000042997"/>
    </source>
</evidence>
<protein>
    <recommendedName>
        <fullName evidence="3">NnrS family protein</fullName>
    </recommendedName>
</protein>
<accession>A0A098BPU3</accession>
<evidence type="ECO:0008006" key="3">
    <source>
        <dbReference type="Google" id="ProtNLM"/>
    </source>
</evidence>
<sequence length="382" mass="38868">MPALPAYARRTATALGAAAVNERPVPTRALLLLPGGVALLAGLDAALLLLGVPAPVDSDRLPEVHGVVLVLGFVGTVVALERAVALGRRWGYSAPICLGAGGLLLVAPAPRGLADGLLVAGSALLVAVYVPLWRRTEDVAVVVQAAGAVLATGGALLWLGGVSVPDLLPWFVGFLVLTIAGERLELARVAMVGTGAEQLLVASAGAVVAGVLATLLWPSAGYPLLGAALLALVAWLARFDVARRTVRAAGQARFTAVCLLAGYGWLAAAGLTWLLVGPVRTGGGYDAVVHAVMLGFVLSMILAHAPIVLPAVVRRPLPYRPAMYGPAVLLHGSLLLRLAVGDVRGVGWAVTVGGVLNIVAVLAFLAVAAYSALRPARTEAPA</sequence>
<dbReference type="Proteomes" id="UP000042997">
    <property type="component" value="Unassembled WGS sequence"/>
</dbReference>
<dbReference type="OrthoDB" id="9811974at2"/>
<dbReference type="AlphaFoldDB" id="A0A098BPU3"/>
<name>A0A098BPU3_9NOCA</name>
<reference evidence="1 2" key="1">
    <citation type="journal article" date="2014" name="Genome Announc.">
        <title>Draft Genome Sequence of Propane- and Butane-Oxidizing Actinobacterium Rhodococcus ruber IEGM 231.</title>
        <authorList>
            <person name="Ivshina I.B."/>
            <person name="Kuyukina M.S."/>
            <person name="Krivoruchko A.V."/>
            <person name="Barbe V."/>
            <person name="Fischer C."/>
        </authorList>
    </citation>
    <scope>NUCLEOTIDE SEQUENCE [LARGE SCALE GENOMIC DNA]</scope>
</reference>
<organism evidence="1 2">
    <name type="scientific">Rhodococcus ruber</name>
    <dbReference type="NCBI Taxonomy" id="1830"/>
    <lineage>
        <taxon>Bacteria</taxon>
        <taxon>Bacillati</taxon>
        <taxon>Actinomycetota</taxon>
        <taxon>Actinomycetes</taxon>
        <taxon>Mycobacteriales</taxon>
        <taxon>Nocardiaceae</taxon>
        <taxon>Rhodococcus</taxon>
    </lineage>
</organism>
<gene>
    <name evidence="1" type="ORF">RHRU231_750055</name>
</gene>
<dbReference type="RefSeq" id="WP_017680987.1">
    <property type="nucleotide sequence ID" value="NZ_CP029146.1"/>
</dbReference>
<evidence type="ECO:0000313" key="1">
    <source>
        <dbReference type="EMBL" id="CDZ90708.1"/>
    </source>
</evidence>
<dbReference type="eggNOG" id="COG4243">
    <property type="taxonomic scope" value="Bacteria"/>
</dbReference>
<dbReference type="EMBL" id="CCSD01000089">
    <property type="protein sequence ID" value="CDZ90708.1"/>
    <property type="molecule type" value="Genomic_DNA"/>
</dbReference>
<proteinExistence type="predicted"/>